<accession>A0A6L9QFI9</accession>
<sequence>MSAGIEIVRGRLDERELAALVAVLLHEGGGRAAEAAAP</sequence>
<dbReference type="Proteomes" id="UP000475532">
    <property type="component" value="Unassembled WGS sequence"/>
</dbReference>
<dbReference type="EMBL" id="JAAGLI010000378">
    <property type="protein sequence ID" value="NEA23798.1"/>
    <property type="molecule type" value="Genomic_DNA"/>
</dbReference>
<proteinExistence type="predicted"/>
<protein>
    <submittedName>
        <fullName evidence="1">Acyl-CoA carboxylase subunit epsilon</fullName>
    </submittedName>
</protein>
<name>A0A6L9QFI9_9ACTN</name>
<dbReference type="GO" id="GO:0003989">
    <property type="term" value="F:acetyl-CoA carboxylase activity"/>
    <property type="evidence" value="ECO:0007669"/>
    <property type="project" value="InterPro"/>
</dbReference>
<dbReference type="GO" id="GO:0004658">
    <property type="term" value="F:propionyl-CoA carboxylase activity"/>
    <property type="evidence" value="ECO:0007669"/>
    <property type="project" value="InterPro"/>
</dbReference>
<feature type="non-terminal residue" evidence="1">
    <location>
        <position position="38"/>
    </location>
</feature>
<dbReference type="AlphaFoldDB" id="A0A6L9QFI9"/>
<dbReference type="Pfam" id="PF13822">
    <property type="entry name" value="ACC_epsilon"/>
    <property type="match status" value="1"/>
</dbReference>
<gene>
    <name evidence="1" type="ORF">G3I70_15045</name>
</gene>
<organism evidence="1 2">
    <name type="scientific">Actinomadura bangladeshensis</name>
    <dbReference type="NCBI Taxonomy" id="453573"/>
    <lineage>
        <taxon>Bacteria</taxon>
        <taxon>Bacillati</taxon>
        <taxon>Actinomycetota</taxon>
        <taxon>Actinomycetes</taxon>
        <taxon>Streptosporangiales</taxon>
        <taxon>Thermomonosporaceae</taxon>
        <taxon>Actinomadura</taxon>
    </lineage>
</organism>
<evidence type="ECO:0000313" key="1">
    <source>
        <dbReference type="EMBL" id="NEA23798.1"/>
    </source>
</evidence>
<evidence type="ECO:0000313" key="2">
    <source>
        <dbReference type="Proteomes" id="UP000475532"/>
    </source>
</evidence>
<reference evidence="1 2" key="1">
    <citation type="submission" date="2020-01" db="EMBL/GenBank/DDBJ databases">
        <title>Insect and environment-associated Actinomycetes.</title>
        <authorList>
            <person name="Currrie C."/>
            <person name="Chevrette M."/>
            <person name="Carlson C."/>
            <person name="Stubbendieck R."/>
            <person name="Wendt-Pienkowski E."/>
        </authorList>
    </citation>
    <scope>NUCLEOTIDE SEQUENCE [LARGE SCALE GENOMIC DNA]</scope>
    <source>
        <strain evidence="1 2">SID10258</strain>
    </source>
</reference>
<dbReference type="InterPro" id="IPR032716">
    <property type="entry name" value="ACC_epsilon"/>
</dbReference>
<comment type="caution">
    <text evidence="1">The sequence shown here is derived from an EMBL/GenBank/DDBJ whole genome shotgun (WGS) entry which is preliminary data.</text>
</comment>